<comment type="caution">
    <text evidence="2">The sequence shown here is derived from an EMBL/GenBank/DDBJ whole genome shotgun (WGS) entry which is preliminary data.</text>
</comment>
<evidence type="ECO:0000313" key="2">
    <source>
        <dbReference type="EMBL" id="KAK4463251.1"/>
    </source>
</evidence>
<protein>
    <submittedName>
        <fullName evidence="2">Uncharacterized protein</fullName>
    </submittedName>
</protein>
<feature type="region of interest" description="Disordered" evidence="1">
    <location>
        <begin position="535"/>
        <end position="558"/>
    </location>
</feature>
<dbReference type="EMBL" id="MU864962">
    <property type="protein sequence ID" value="KAK4463251.1"/>
    <property type="molecule type" value="Genomic_DNA"/>
</dbReference>
<evidence type="ECO:0000256" key="1">
    <source>
        <dbReference type="SAM" id="MobiDB-lite"/>
    </source>
</evidence>
<feature type="compositionally biased region" description="Polar residues" evidence="1">
    <location>
        <begin position="863"/>
        <end position="875"/>
    </location>
</feature>
<feature type="compositionally biased region" description="Low complexity" evidence="1">
    <location>
        <begin position="30"/>
        <end position="45"/>
    </location>
</feature>
<reference evidence="2" key="1">
    <citation type="journal article" date="2023" name="Mol. Phylogenet. Evol.">
        <title>Genome-scale phylogeny and comparative genomics of the fungal order Sordariales.</title>
        <authorList>
            <person name="Hensen N."/>
            <person name="Bonometti L."/>
            <person name="Westerberg I."/>
            <person name="Brannstrom I.O."/>
            <person name="Guillou S."/>
            <person name="Cros-Aarteil S."/>
            <person name="Calhoun S."/>
            <person name="Haridas S."/>
            <person name="Kuo A."/>
            <person name="Mondo S."/>
            <person name="Pangilinan J."/>
            <person name="Riley R."/>
            <person name="LaButti K."/>
            <person name="Andreopoulos B."/>
            <person name="Lipzen A."/>
            <person name="Chen C."/>
            <person name="Yan M."/>
            <person name="Daum C."/>
            <person name="Ng V."/>
            <person name="Clum A."/>
            <person name="Steindorff A."/>
            <person name="Ohm R.A."/>
            <person name="Martin F."/>
            <person name="Silar P."/>
            <person name="Natvig D.O."/>
            <person name="Lalanne C."/>
            <person name="Gautier V."/>
            <person name="Ament-Velasquez S.L."/>
            <person name="Kruys A."/>
            <person name="Hutchinson M.I."/>
            <person name="Powell A.J."/>
            <person name="Barry K."/>
            <person name="Miller A.N."/>
            <person name="Grigoriev I.V."/>
            <person name="Debuchy R."/>
            <person name="Gladieux P."/>
            <person name="Hiltunen Thoren M."/>
            <person name="Johannesson H."/>
        </authorList>
    </citation>
    <scope>NUCLEOTIDE SEQUENCE</scope>
    <source>
        <strain evidence="2">PSN324</strain>
    </source>
</reference>
<feature type="region of interest" description="Disordered" evidence="1">
    <location>
        <begin position="446"/>
        <end position="472"/>
    </location>
</feature>
<organism evidence="2 3">
    <name type="scientific">Cladorrhinum samala</name>
    <dbReference type="NCBI Taxonomy" id="585594"/>
    <lineage>
        <taxon>Eukaryota</taxon>
        <taxon>Fungi</taxon>
        <taxon>Dikarya</taxon>
        <taxon>Ascomycota</taxon>
        <taxon>Pezizomycotina</taxon>
        <taxon>Sordariomycetes</taxon>
        <taxon>Sordariomycetidae</taxon>
        <taxon>Sordariales</taxon>
        <taxon>Podosporaceae</taxon>
        <taxon>Cladorrhinum</taxon>
    </lineage>
</organism>
<feature type="compositionally biased region" description="Polar residues" evidence="1">
    <location>
        <begin position="46"/>
        <end position="88"/>
    </location>
</feature>
<name>A0AAV9HW08_9PEZI</name>
<reference evidence="2" key="2">
    <citation type="submission" date="2023-06" db="EMBL/GenBank/DDBJ databases">
        <authorList>
            <consortium name="Lawrence Berkeley National Laboratory"/>
            <person name="Mondo S.J."/>
            <person name="Hensen N."/>
            <person name="Bonometti L."/>
            <person name="Westerberg I."/>
            <person name="Brannstrom I.O."/>
            <person name="Guillou S."/>
            <person name="Cros-Aarteil S."/>
            <person name="Calhoun S."/>
            <person name="Haridas S."/>
            <person name="Kuo A."/>
            <person name="Pangilinan J."/>
            <person name="Riley R."/>
            <person name="Labutti K."/>
            <person name="Andreopoulos B."/>
            <person name="Lipzen A."/>
            <person name="Chen C."/>
            <person name="Yanf M."/>
            <person name="Daum C."/>
            <person name="Ng V."/>
            <person name="Clum A."/>
            <person name="Steindorff A."/>
            <person name="Ohm R."/>
            <person name="Martin F."/>
            <person name="Silar P."/>
            <person name="Natvig D."/>
            <person name="Lalanne C."/>
            <person name="Gautier V."/>
            <person name="Ament-Velasquez S.L."/>
            <person name="Kruys A."/>
            <person name="Hutchinson M.I."/>
            <person name="Powell A.J."/>
            <person name="Barry K."/>
            <person name="Miller A.N."/>
            <person name="Grigoriev I.V."/>
            <person name="Debuchy R."/>
            <person name="Gladieux P."/>
            <person name="Thoren M.H."/>
            <person name="Johannesson H."/>
        </authorList>
    </citation>
    <scope>NUCLEOTIDE SEQUENCE</scope>
    <source>
        <strain evidence="2">PSN324</strain>
    </source>
</reference>
<feature type="compositionally biased region" description="Low complexity" evidence="1">
    <location>
        <begin position="111"/>
        <end position="123"/>
    </location>
</feature>
<sequence length="912" mass="100127">MGCAAATTTMIWKGVHFKGPTALKNAFKRSSTGSSQSSNDSGYASISTSATHQWEDPATSTASVHKTPSSTGTPPSQEQQPSALCNASQEGCTSAATARLLIAVPEEPPVNNTTSQQSTASTEEAPRTNAEATELPRALTTDQVLPINPETHLAARRIVTGFRQNFGTRLTRTLTGAAKQRKAATTRPHAIAIFPSVAWRKGSINTQVMVEIIIQCHPSDEDEVRNFVREHRTAIDTFIGFACPQAHEAECSPIHVEIRVVGREVKFLSRTSVYTSEDSQNVELPARELAIDVGNGNVAHSTLGGLISIRPSEQLRAAWFGMTTAHGFSAQPLWENPREGSVLQLTFDVLRFLDRWHSQSTRGLFFYCVYDSTIESCQNAMRLVARTWLEVQNSNPKAEQEYATRISSFQSALERAREMPLRQQRDYLAEQIHSLLLGGTISGPDRNFLGSSSRGSTTTAEGEGTPSSQMGADVEETQPENLIGHISLTSRDVFRDATADSLDTQAFELGGAEDQQYEGTLDWALLHLIHTESGRNPLTSASPEGVFEPSGPSADMEENPNAVLLSQRSGYPEVQICPQVAFLSFPPSVELVEVLTVNLEASKREASTIGPELSAGVSGSWVVSMDRRGKKVVHGQLVAVNHLGEALIVPMKHVLAGIAAKFSLIFEEVQPKVQAHLPMRALNLADKPQPAGSEANMSEEEKLLAWKFMKTGLLAAMAMWKKAIPEITLRVRERMEVEAWARWASEEREWREEIENLGQLLPTSPLEAIRSGLERRQVWNNRASYWERYQVSLSGPLAESKTSLRTLPQPNLSLLSSRTRRRPRSSGNSTTSRTTAGARSIRSSRNSGGESSSHRSTGSLRSMWSSPSTAETDLTSFDHEGDGAEAFQTIYESENECESSWEDYDGDEVEDW</sequence>
<feature type="compositionally biased region" description="Polar residues" evidence="1">
    <location>
        <begin position="449"/>
        <end position="470"/>
    </location>
</feature>
<dbReference type="AlphaFoldDB" id="A0AAV9HW08"/>
<proteinExistence type="predicted"/>
<accession>A0AAV9HW08</accession>
<feature type="compositionally biased region" description="Polar residues" evidence="1">
    <location>
        <begin position="800"/>
        <end position="815"/>
    </location>
</feature>
<feature type="compositionally biased region" description="Low complexity" evidence="1">
    <location>
        <begin position="825"/>
        <end position="862"/>
    </location>
</feature>
<evidence type="ECO:0000313" key="3">
    <source>
        <dbReference type="Proteomes" id="UP001321749"/>
    </source>
</evidence>
<feature type="region of interest" description="Disordered" evidence="1">
    <location>
        <begin position="27"/>
        <end position="88"/>
    </location>
</feature>
<feature type="region of interest" description="Disordered" evidence="1">
    <location>
        <begin position="106"/>
        <end position="146"/>
    </location>
</feature>
<feature type="region of interest" description="Disordered" evidence="1">
    <location>
        <begin position="799"/>
        <end position="884"/>
    </location>
</feature>
<gene>
    <name evidence="2" type="ORF">QBC42DRAFT_266283</name>
</gene>
<dbReference type="Proteomes" id="UP001321749">
    <property type="component" value="Unassembled WGS sequence"/>
</dbReference>
<keyword evidence="3" id="KW-1185">Reference proteome</keyword>